<sequence>MADTMTNRLVLHPIDEIEAERILGGVPTPVDDWAPGYPFEGDLEAVGGFLAATVAGGDQRPWGYYQLRRREDGLAIGGIRFAGPPDASGTVEVGYGLIPDARGKGYAAEALRGMIALARANGALRVIAETSSKNIASQRTLRDVGMPRTGSAGDTWRYELALTPA</sequence>
<dbReference type="SUPFAM" id="SSF55729">
    <property type="entry name" value="Acyl-CoA N-acyltransferases (Nat)"/>
    <property type="match status" value="1"/>
</dbReference>
<dbReference type="PANTHER" id="PTHR43441:SF6">
    <property type="entry name" value="N-ACETYLTRANSFERASE DOMAIN-CONTAINING PROTEIN"/>
    <property type="match status" value="1"/>
</dbReference>
<dbReference type="PANTHER" id="PTHR43441">
    <property type="entry name" value="RIBOSOMAL-PROTEIN-SERINE ACETYLTRANSFERASE"/>
    <property type="match status" value="1"/>
</dbReference>
<dbReference type="EMBL" id="JAAGWY010000001">
    <property type="protein sequence ID" value="NEN04380.1"/>
    <property type="molecule type" value="Genomic_DNA"/>
</dbReference>
<dbReference type="RefSeq" id="WP_163287518.1">
    <property type="nucleotide sequence ID" value="NZ_JAAGWY010000001.1"/>
</dbReference>
<dbReference type="Gene3D" id="3.40.630.30">
    <property type="match status" value="1"/>
</dbReference>
<gene>
    <name evidence="2" type="ORF">G3T36_00700</name>
</gene>
<feature type="domain" description="N-acetyltransferase" evidence="1">
    <location>
        <begin position="9"/>
        <end position="165"/>
    </location>
</feature>
<dbReference type="CDD" id="cd04301">
    <property type="entry name" value="NAT_SF"/>
    <property type="match status" value="1"/>
</dbReference>
<evidence type="ECO:0000259" key="1">
    <source>
        <dbReference type="PROSITE" id="PS51186"/>
    </source>
</evidence>
<dbReference type="Proteomes" id="UP000474967">
    <property type="component" value="Unassembled WGS sequence"/>
</dbReference>
<dbReference type="GO" id="GO:0005737">
    <property type="term" value="C:cytoplasm"/>
    <property type="evidence" value="ECO:0007669"/>
    <property type="project" value="TreeGrafter"/>
</dbReference>
<keyword evidence="3" id="KW-1185">Reference proteome</keyword>
<accession>A0A6L9XSK4</accession>
<dbReference type="InterPro" id="IPR051908">
    <property type="entry name" value="Ribosomal_N-acetyltransferase"/>
</dbReference>
<dbReference type="GO" id="GO:1990189">
    <property type="term" value="F:protein N-terminal-serine acetyltransferase activity"/>
    <property type="evidence" value="ECO:0007669"/>
    <property type="project" value="TreeGrafter"/>
</dbReference>
<dbReference type="InterPro" id="IPR000182">
    <property type="entry name" value="GNAT_dom"/>
</dbReference>
<reference evidence="2 3" key="1">
    <citation type="journal article" date="2014" name="J. Microbiol.">
        <title>Diaminobutyricibacter tongyongensis gen. nov., sp. nov. and Homoserinibacter gongjuensis gen. nov., sp. nov. belong to the family Microbacteriaceae.</title>
        <authorList>
            <person name="Kim S.J."/>
            <person name="Ahn J.H."/>
            <person name="Weon H.Y."/>
            <person name="Hamada M."/>
            <person name="Suzuki K."/>
            <person name="Kwon S.W."/>
        </authorList>
    </citation>
    <scope>NUCLEOTIDE SEQUENCE [LARGE SCALE GENOMIC DNA]</scope>
    <source>
        <strain evidence="2 3">NBRC 108724</strain>
    </source>
</reference>
<dbReference type="InterPro" id="IPR016181">
    <property type="entry name" value="Acyl_CoA_acyltransferase"/>
</dbReference>
<name>A0A6L9XSK4_9MICO</name>
<keyword evidence="2" id="KW-0808">Transferase</keyword>
<dbReference type="AlphaFoldDB" id="A0A6L9XSK4"/>
<dbReference type="GO" id="GO:0008999">
    <property type="term" value="F:protein-N-terminal-alanine acetyltransferase activity"/>
    <property type="evidence" value="ECO:0007669"/>
    <property type="project" value="TreeGrafter"/>
</dbReference>
<dbReference type="PROSITE" id="PS51186">
    <property type="entry name" value="GNAT"/>
    <property type="match status" value="1"/>
</dbReference>
<evidence type="ECO:0000313" key="3">
    <source>
        <dbReference type="Proteomes" id="UP000474967"/>
    </source>
</evidence>
<organism evidence="2 3">
    <name type="scientific">Leifsonia tongyongensis</name>
    <dbReference type="NCBI Taxonomy" id="1268043"/>
    <lineage>
        <taxon>Bacteria</taxon>
        <taxon>Bacillati</taxon>
        <taxon>Actinomycetota</taxon>
        <taxon>Actinomycetes</taxon>
        <taxon>Micrococcales</taxon>
        <taxon>Microbacteriaceae</taxon>
        <taxon>Leifsonia</taxon>
    </lineage>
</organism>
<comment type="caution">
    <text evidence="2">The sequence shown here is derived from an EMBL/GenBank/DDBJ whole genome shotgun (WGS) entry which is preliminary data.</text>
</comment>
<evidence type="ECO:0000313" key="2">
    <source>
        <dbReference type="EMBL" id="NEN04380.1"/>
    </source>
</evidence>
<proteinExistence type="predicted"/>
<dbReference type="Pfam" id="PF13302">
    <property type="entry name" value="Acetyltransf_3"/>
    <property type="match status" value="1"/>
</dbReference>
<protein>
    <submittedName>
        <fullName evidence="2">GNAT family N-acetyltransferase</fullName>
    </submittedName>
</protein>